<gene>
    <name evidence="1" type="ORF">NPIL_242561</name>
</gene>
<organism evidence="1 2">
    <name type="scientific">Nephila pilipes</name>
    <name type="common">Giant wood spider</name>
    <name type="synonym">Nephila maculata</name>
    <dbReference type="NCBI Taxonomy" id="299642"/>
    <lineage>
        <taxon>Eukaryota</taxon>
        <taxon>Metazoa</taxon>
        <taxon>Ecdysozoa</taxon>
        <taxon>Arthropoda</taxon>
        <taxon>Chelicerata</taxon>
        <taxon>Arachnida</taxon>
        <taxon>Araneae</taxon>
        <taxon>Araneomorphae</taxon>
        <taxon>Entelegynae</taxon>
        <taxon>Araneoidea</taxon>
        <taxon>Nephilidae</taxon>
        <taxon>Nephila</taxon>
    </lineage>
</organism>
<proteinExistence type="predicted"/>
<reference evidence="1" key="1">
    <citation type="submission" date="2020-08" db="EMBL/GenBank/DDBJ databases">
        <title>Multicomponent nature underlies the extraordinary mechanical properties of spider dragline silk.</title>
        <authorList>
            <person name="Kono N."/>
            <person name="Nakamura H."/>
            <person name="Mori M."/>
            <person name="Yoshida Y."/>
            <person name="Ohtoshi R."/>
            <person name="Malay A.D."/>
            <person name="Moran D.A.P."/>
            <person name="Tomita M."/>
            <person name="Numata K."/>
            <person name="Arakawa K."/>
        </authorList>
    </citation>
    <scope>NUCLEOTIDE SEQUENCE</scope>
</reference>
<comment type="caution">
    <text evidence="1">The sequence shown here is derived from an EMBL/GenBank/DDBJ whole genome shotgun (WGS) entry which is preliminary data.</text>
</comment>
<dbReference type="EMBL" id="BMAW01071960">
    <property type="protein sequence ID" value="GFT80599.1"/>
    <property type="molecule type" value="Genomic_DNA"/>
</dbReference>
<dbReference type="Proteomes" id="UP000887013">
    <property type="component" value="Unassembled WGS sequence"/>
</dbReference>
<keyword evidence="2" id="KW-1185">Reference proteome</keyword>
<name>A0A8X6PQQ7_NEPPI</name>
<accession>A0A8X6PQQ7</accession>
<evidence type="ECO:0000313" key="1">
    <source>
        <dbReference type="EMBL" id="GFT80599.1"/>
    </source>
</evidence>
<dbReference type="AlphaFoldDB" id="A0A8X6PQQ7"/>
<sequence>MLNVHKIPAPKASSCQVNQPCKTWVYNGRGVLDSSDPLLSRTPVCGFTVDWHHMRCWKPGAALVAICATDEDELFGSSSRSVITIGLLESVCVFMAL</sequence>
<protein>
    <submittedName>
        <fullName evidence="1">Uncharacterized protein</fullName>
    </submittedName>
</protein>
<evidence type="ECO:0000313" key="2">
    <source>
        <dbReference type="Proteomes" id="UP000887013"/>
    </source>
</evidence>